<protein>
    <submittedName>
        <fullName evidence="1">Uncharacterized protein</fullName>
    </submittedName>
</protein>
<proteinExistence type="predicted"/>
<dbReference type="AlphaFoldDB" id="A0AAV7VME7"/>
<keyword evidence="2" id="KW-1185">Reference proteome</keyword>
<dbReference type="EMBL" id="JANPWB010000003">
    <property type="protein sequence ID" value="KAJ1201315.1"/>
    <property type="molecule type" value="Genomic_DNA"/>
</dbReference>
<accession>A0AAV7VME7</accession>
<evidence type="ECO:0000313" key="1">
    <source>
        <dbReference type="EMBL" id="KAJ1201315.1"/>
    </source>
</evidence>
<reference evidence="1" key="1">
    <citation type="journal article" date="2022" name="bioRxiv">
        <title>Sequencing and chromosome-scale assembly of the giantPleurodeles waltlgenome.</title>
        <authorList>
            <person name="Brown T."/>
            <person name="Elewa A."/>
            <person name="Iarovenko S."/>
            <person name="Subramanian E."/>
            <person name="Araus A.J."/>
            <person name="Petzold A."/>
            <person name="Susuki M."/>
            <person name="Suzuki K.-i.T."/>
            <person name="Hayashi T."/>
            <person name="Toyoda A."/>
            <person name="Oliveira C."/>
            <person name="Osipova E."/>
            <person name="Leigh N.D."/>
            <person name="Simon A."/>
            <person name="Yun M.H."/>
        </authorList>
    </citation>
    <scope>NUCLEOTIDE SEQUENCE</scope>
    <source>
        <strain evidence="1">20211129_DDA</strain>
        <tissue evidence="1">Liver</tissue>
    </source>
</reference>
<evidence type="ECO:0000313" key="2">
    <source>
        <dbReference type="Proteomes" id="UP001066276"/>
    </source>
</evidence>
<organism evidence="1 2">
    <name type="scientific">Pleurodeles waltl</name>
    <name type="common">Iberian ribbed newt</name>
    <dbReference type="NCBI Taxonomy" id="8319"/>
    <lineage>
        <taxon>Eukaryota</taxon>
        <taxon>Metazoa</taxon>
        <taxon>Chordata</taxon>
        <taxon>Craniata</taxon>
        <taxon>Vertebrata</taxon>
        <taxon>Euteleostomi</taxon>
        <taxon>Amphibia</taxon>
        <taxon>Batrachia</taxon>
        <taxon>Caudata</taxon>
        <taxon>Salamandroidea</taxon>
        <taxon>Salamandridae</taxon>
        <taxon>Pleurodelinae</taxon>
        <taxon>Pleurodeles</taxon>
    </lineage>
</organism>
<sequence>MPAGERRRPADLSAQEHNPNLIKALPWRGARVPGLGAERSTMQRHDRWGHTHRQALETVPVRGRRLVCCHDLLRGAHATSRKIDNTGMTPDWCCWSVQPQSEP</sequence>
<comment type="caution">
    <text evidence="1">The sequence shown here is derived from an EMBL/GenBank/DDBJ whole genome shotgun (WGS) entry which is preliminary data.</text>
</comment>
<name>A0AAV7VME7_PLEWA</name>
<gene>
    <name evidence="1" type="ORF">NDU88_005128</name>
</gene>
<dbReference type="Proteomes" id="UP001066276">
    <property type="component" value="Chromosome 2_1"/>
</dbReference>